<protein>
    <submittedName>
        <fullName evidence="1">Uncharacterized protein</fullName>
    </submittedName>
</protein>
<proteinExistence type="predicted"/>
<keyword evidence="2" id="KW-1185">Reference proteome</keyword>
<name>A0A9W6LRF4_9HYPH</name>
<accession>A0A9W6LRF4</accession>
<gene>
    <name evidence="1" type="ORF">LMG27198_13840</name>
</gene>
<evidence type="ECO:0000313" key="1">
    <source>
        <dbReference type="EMBL" id="GLI92392.1"/>
    </source>
</evidence>
<dbReference type="RefSeq" id="WP_281801585.1">
    <property type="nucleotide sequence ID" value="NZ_BSEC01000001.1"/>
</dbReference>
<reference evidence="1" key="1">
    <citation type="journal article" date="2023" name="Int. J. Syst. Evol. Microbiol.">
        <title>Methylocystis iwaonis sp. nov., a type II methane-oxidizing bacterium from surface soil of a rice paddy field in Japan, and emended description of the genus Methylocystis (ex Whittenbury et al. 1970) Bowman et al. 1993.</title>
        <authorList>
            <person name="Kaise H."/>
            <person name="Sawadogo J.B."/>
            <person name="Alam M.S."/>
            <person name="Ueno C."/>
            <person name="Dianou D."/>
            <person name="Shinjo R."/>
            <person name="Asakawa S."/>
        </authorList>
    </citation>
    <scope>NUCLEOTIDE SEQUENCE</scope>
    <source>
        <strain evidence="1">LMG27198</strain>
    </source>
</reference>
<organism evidence="1 2">
    <name type="scientific">Methylocystis echinoides</name>
    <dbReference type="NCBI Taxonomy" id="29468"/>
    <lineage>
        <taxon>Bacteria</taxon>
        <taxon>Pseudomonadati</taxon>
        <taxon>Pseudomonadota</taxon>
        <taxon>Alphaproteobacteria</taxon>
        <taxon>Hyphomicrobiales</taxon>
        <taxon>Methylocystaceae</taxon>
        <taxon>Methylocystis</taxon>
    </lineage>
</organism>
<sequence>MASLRTDAHFRSSLFSALAVSLLGVALFSTTGKADFLDDLFGFEQSPASPHIFLRLKPRRPIVRSRPHVSYLREDRHERSRKMQAAFFSDRRDDVTPRTVAGSGPLKPAFCTRASASKTMSLSAQLLRDATLRRGDIVVTTAGLRVFHGNGACPHMSKDFVPLVASELSRSRLHRLAGLEVMRRASGD</sequence>
<dbReference type="Proteomes" id="UP001144323">
    <property type="component" value="Unassembled WGS sequence"/>
</dbReference>
<comment type="caution">
    <text evidence="1">The sequence shown here is derived from an EMBL/GenBank/DDBJ whole genome shotgun (WGS) entry which is preliminary data.</text>
</comment>
<evidence type="ECO:0000313" key="2">
    <source>
        <dbReference type="Proteomes" id="UP001144323"/>
    </source>
</evidence>
<dbReference type="AlphaFoldDB" id="A0A9W6LRF4"/>
<dbReference type="EMBL" id="BSEC01000001">
    <property type="protein sequence ID" value="GLI92392.1"/>
    <property type="molecule type" value="Genomic_DNA"/>
</dbReference>